<evidence type="ECO:0008006" key="4">
    <source>
        <dbReference type="Google" id="ProtNLM"/>
    </source>
</evidence>
<feature type="compositionally biased region" description="Basic and acidic residues" evidence="1">
    <location>
        <begin position="486"/>
        <end position="526"/>
    </location>
</feature>
<evidence type="ECO:0000313" key="2">
    <source>
        <dbReference type="EMBL" id="TWW78079.1"/>
    </source>
</evidence>
<feature type="compositionally biased region" description="Polar residues" evidence="1">
    <location>
        <begin position="450"/>
        <end position="462"/>
    </location>
</feature>
<feature type="region of interest" description="Disordered" evidence="1">
    <location>
        <begin position="450"/>
        <end position="526"/>
    </location>
</feature>
<evidence type="ECO:0000256" key="1">
    <source>
        <dbReference type="SAM" id="MobiDB-lite"/>
    </source>
</evidence>
<dbReference type="EMBL" id="RHFK02000003">
    <property type="protein sequence ID" value="TWW78079.1"/>
    <property type="molecule type" value="Genomic_DNA"/>
</dbReference>
<dbReference type="AlphaFoldDB" id="A0A5C6PGD4"/>
<feature type="region of interest" description="Disordered" evidence="1">
    <location>
        <begin position="147"/>
        <end position="168"/>
    </location>
</feature>
<evidence type="ECO:0000313" key="3">
    <source>
        <dbReference type="Proteomes" id="UP000324091"/>
    </source>
</evidence>
<gene>
    <name evidence="2" type="ORF">D4764_11G0002000</name>
</gene>
<proteinExistence type="predicted"/>
<feature type="compositionally biased region" description="Polar residues" evidence="1">
    <location>
        <begin position="154"/>
        <end position="168"/>
    </location>
</feature>
<accession>A0A5C6PGD4</accession>
<protein>
    <recommendedName>
        <fullName evidence="4">DUF4657 domain-containing protein</fullName>
    </recommendedName>
</protein>
<organism evidence="2 3">
    <name type="scientific">Takifugu flavidus</name>
    <name type="common">sansaifugu</name>
    <dbReference type="NCBI Taxonomy" id="433684"/>
    <lineage>
        <taxon>Eukaryota</taxon>
        <taxon>Metazoa</taxon>
        <taxon>Chordata</taxon>
        <taxon>Craniata</taxon>
        <taxon>Vertebrata</taxon>
        <taxon>Euteleostomi</taxon>
        <taxon>Actinopterygii</taxon>
        <taxon>Neopterygii</taxon>
        <taxon>Teleostei</taxon>
        <taxon>Neoteleostei</taxon>
        <taxon>Acanthomorphata</taxon>
        <taxon>Eupercaria</taxon>
        <taxon>Tetraodontiformes</taxon>
        <taxon>Tetradontoidea</taxon>
        <taxon>Tetraodontidae</taxon>
        <taxon>Takifugu</taxon>
    </lineage>
</organism>
<comment type="caution">
    <text evidence="2">The sequence shown here is derived from an EMBL/GenBank/DDBJ whole genome shotgun (WGS) entry which is preliminary data.</text>
</comment>
<dbReference type="Proteomes" id="UP000324091">
    <property type="component" value="Chromosome 11"/>
</dbReference>
<keyword evidence="3" id="KW-1185">Reference proteome</keyword>
<sequence length="677" mass="76339">MNFEAAQGSIWSGFWLISTVLIFWESYINMSVKGKKPGLIISWHRSFSILAPWKKGRGNTHPVLDSEVVLTKMKLLNNLHQKHLVEDATNLSLKSCCEQESTKASQINLHLDENSTELRPESCSDFISTVFSEPELPRLCKFESEDSGVELPSGANSPSTPSASEQSFVVHSRESSCDSCNSKPDSTLCPYTQNSDTKETEYLVAADPQDLQPEEHSSSTTTGDLQEAEPMDIKALVISPERGEDVPEKLRENSAVTEGSSCKCTRQCGKECAEITSHQFEPEPLSSESLEEYMDHCCRISQSQQESSSPLGSGLGYLQHMCQLIEKIGQLQETNLRLQRQISSLQKDSRMTKTKEGPMWTVAPQFPEVNLMLHNQAHMVSSPPVMGVIGTQKQHSGKLGPLEEWVELSQNAEPRGRTRTLGTVQFCVEQAGVTERGLQEMRPMMQQSRLGMSSSEVGTRQAVQEPVRGKQVRQQEVRQVSGVEAGRVERRQGEWSGGRERGAEAGRVEQRQGEWSRGRESGAEAGRVEQRQMACFQEHNIWDLSPMNLWQKKPFPLCRDLRRPFPGVRLPPRNRVFIYLLSSTRMIIVNTFGNLSSEDLFPFPLWRRDLNRRSYTEGEAHFCEDSSEGPPQPQHRLCESYTWGRAKDLVKKTRLRNQSKLRLSSTSLKMSCPQLSM</sequence>
<reference evidence="2 3" key="1">
    <citation type="submission" date="2019-04" db="EMBL/GenBank/DDBJ databases">
        <title>Chromosome genome assembly for Takifugu flavidus.</title>
        <authorList>
            <person name="Xiao S."/>
        </authorList>
    </citation>
    <scope>NUCLEOTIDE SEQUENCE [LARGE SCALE GENOMIC DNA]</scope>
    <source>
        <strain evidence="2">HTHZ2018</strain>
        <tissue evidence="2">Muscle</tissue>
    </source>
</reference>
<name>A0A5C6PGD4_9TELE</name>